<proteinExistence type="predicted"/>
<feature type="chain" id="PRO_5010296458" description="SipW-cognate class signal peptide" evidence="1">
    <location>
        <begin position="31"/>
        <end position="174"/>
    </location>
</feature>
<organism evidence="2 3">
    <name type="scientific">Microbacterium hydrocarbonoxydans</name>
    <dbReference type="NCBI Taxonomy" id="273678"/>
    <lineage>
        <taxon>Bacteria</taxon>
        <taxon>Bacillati</taxon>
        <taxon>Actinomycetota</taxon>
        <taxon>Actinomycetes</taxon>
        <taxon>Micrococcales</taxon>
        <taxon>Microbacteriaceae</taxon>
        <taxon>Microbacterium</taxon>
    </lineage>
</organism>
<evidence type="ECO:0000313" key="3">
    <source>
        <dbReference type="Proteomes" id="UP000183750"/>
    </source>
</evidence>
<dbReference type="EMBL" id="FNSQ01000005">
    <property type="protein sequence ID" value="SEB50944.1"/>
    <property type="molecule type" value="Genomic_DNA"/>
</dbReference>
<gene>
    <name evidence="2" type="ORF">SAMN04489807_1098</name>
</gene>
<reference evidence="3" key="1">
    <citation type="submission" date="2016-10" db="EMBL/GenBank/DDBJ databases">
        <authorList>
            <person name="Varghese N."/>
            <person name="Submissions S."/>
        </authorList>
    </citation>
    <scope>NUCLEOTIDE SEQUENCE [LARGE SCALE GENOMIC DNA]</scope>
    <source>
        <strain evidence="3">DSM 16089</strain>
    </source>
</reference>
<keyword evidence="1" id="KW-0732">Signal</keyword>
<feature type="signal peptide" evidence="1">
    <location>
        <begin position="1"/>
        <end position="30"/>
    </location>
</feature>
<accession>A0A1H4JXB5</accession>
<evidence type="ECO:0008006" key="4">
    <source>
        <dbReference type="Google" id="ProtNLM"/>
    </source>
</evidence>
<dbReference type="Proteomes" id="UP000183750">
    <property type="component" value="Unassembled WGS sequence"/>
</dbReference>
<evidence type="ECO:0000313" key="2">
    <source>
        <dbReference type="EMBL" id="SEB50944.1"/>
    </source>
</evidence>
<dbReference type="AlphaFoldDB" id="A0A1H4JXB5"/>
<dbReference type="OrthoDB" id="5070552at2"/>
<keyword evidence="3" id="KW-1185">Reference proteome</keyword>
<name>A0A1H4JXB5_9MICO</name>
<dbReference type="RefSeq" id="WP_060926672.1">
    <property type="nucleotide sequence ID" value="NZ_FNSQ01000005.1"/>
</dbReference>
<evidence type="ECO:0000256" key="1">
    <source>
        <dbReference type="SAM" id="SignalP"/>
    </source>
</evidence>
<sequence>MSARRRHRILAGAAGIALLCGVGLMPPAQLTDAAFTDSEHARATITALRLVPPQVTSFATCIRPPLTGGTFLQVVFQWPSATAPYTTMTASNVQWRVGTTVIVPTVTGPDGQGRYTATITTGLLSGLLGSLLGADVLIDLRSTYSGWTSPGFSRVTYNAPLVIGAPSCTFSNGT</sequence>
<protein>
    <recommendedName>
        <fullName evidence="4">SipW-cognate class signal peptide</fullName>
    </recommendedName>
</protein>